<evidence type="ECO:0000259" key="8">
    <source>
        <dbReference type="Pfam" id="PF25954"/>
    </source>
</evidence>
<protein>
    <submittedName>
        <fullName evidence="9">Efflux RND transporter periplasmic adaptor subunit</fullName>
    </submittedName>
</protein>
<evidence type="ECO:0000256" key="5">
    <source>
        <dbReference type="SAM" id="MobiDB-lite"/>
    </source>
</evidence>
<dbReference type="Proteomes" id="UP000594059">
    <property type="component" value="Chromosome"/>
</dbReference>
<comment type="similarity">
    <text evidence="2">Belongs to the membrane fusion protein (MFP) (TC 8.A.1) family.</text>
</comment>
<feature type="compositionally biased region" description="Low complexity" evidence="5">
    <location>
        <begin position="384"/>
        <end position="393"/>
    </location>
</feature>
<accession>A0A7S6ZTG9</accession>
<dbReference type="Gene3D" id="2.40.50.100">
    <property type="match status" value="2"/>
</dbReference>
<dbReference type="InterPro" id="IPR058625">
    <property type="entry name" value="MdtA-like_BSH"/>
</dbReference>
<name>A0A7S6ZTG9_9GAMM</name>
<gene>
    <name evidence="9" type="ORF">INQ41_10750</name>
</gene>
<dbReference type="NCBIfam" id="TIGR01730">
    <property type="entry name" value="RND_mfp"/>
    <property type="match status" value="1"/>
</dbReference>
<dbReference type="SUPFAM" id="SSF111369">
    <property type="entry name" value="HlyD-like secretion proteins"/>
    <property type="match status" value="1"/>
</dbReference>
<dbReference type="InterPro" id="IPR050465">
    <property type="entry name" value="UPF0194_transport"/>
</dbReference>
<keyword evidence="10" id="KW-1185">Reference proteome</keyword>
<sequence>MAGGLLALVVAGVYFWQQRASGDGAGDYRTATAERGDVRVSISATGTLGAISTVDVGSQISGLVTEVLADFNDTVSKGQVIARIDPSTFDAQIAQGNAAVQAAQASLATARAAAANAEADFRRKTELGERQLVASSDIDLARTARDQARAQVQSAQAQITQHRASTRTSQLNLERTEIRSPVDGVVLTRTVEPGQTVAASLQAPVLFQIAEDLSKMEIVLAIDEADIGQVKTGQGVSFGVDAFPDRQFRGSVQQVRLSATNTNNVITYPVVVAVDNPDQILLPGMTANAEIEVSRRDDVLRVPNAALRYKPAEGDAAAAPTATRASPTEELPRIAAALELDAHQQAAFDEALGSMRERAAARATAAPSRPPAGGPPMMGGGRGPANAGAGNSGAMRQRMQERFTQQFAAFRETLPNEKKARWDGELASLLAARRAPLYLLVAGTPKPITVRLGVSDGSWTEVAGDIAQGDQVIVGSGRPAR</sequence>
<dbReference type="GO" id="GO:0016020">
    <property type="term" value="C:membrane"/>
    <property type="evidence" value="ECO:0007669"/>
    <property type="project" value="InterPro"/>
</dbReference>
<reference evidence="9 10" key="1">
    <citation type="submission" date="2020-10" db="EMBL/GenBank/DDBJ databases">
        <title>complete genome sequencing of Lysobacter sp. H21R20.</title>
        <authorList>
            <person name="Bae J.-W."/>
            <person name="Lee S.-Y."/>
        </authorList>
    </citation>
    <scope>NUCLEOTIDE SEQUENCE [LARGE SCALE GENOMIC DNA]</scope>
    <source>
        <strain evidence="9 10">H21R20</strain>
    </source>
</reference>
<dbReference type="Pfam" id="PF25917">
    <property type="entry name" value="BSH_RND"/>
    <property type="match status" value="1"/>
</dbReference>
<dbReference type="PANTHER" id="PTHR32347:SF14">
    <property type="entry name" value="EFFLUX SYSTEM COMPONENT YKNX-RELATED"/>
    <property type="match status" value="1"/>
</dbReference>
<dbReference type="Pfam" id="PF25876">
    <property type="entry name" value="HH_MFP_RND"/>
    <property type="match status" value="1"/>
</dbReference>
<evidence type="ECO:0000256" key="3">
    <source>
        <dbReference type="ARBA" id="ARBA00023054"/>
    </source>
</evidence>
<feature type="region of interest" description="Disordered" evidence="5">
    <location>
        <begin position="361"/>
        <end position="393"/>
    </location>
</feature>
<evidence type="ECO:0000256" key="2">
    <source>
        <dbReference type="ARBA" id="ARBA00009477"/>
    </source>
</evidence>
<evidence type="ECO:0000313" key="9">
    <source>
        <dbReference type="EMBL" id="QOW20915.1"/>
    </source>
</evidence>
<evidence type="ECO:0000259" key="7">
    <source>
        <dbReference type="Pfam" id="PF25917"/>
    </source>
</evidence>
<dbReference type="InterPro" id="IPR058792">
    <property type="entry name" value="Beta-barrel_RND_2"/>
</dbReference>
<evidence type="ECO:0000256" key="1">
    <source>
        <dbReference type="ARBA" id="ARBA00004196"/>
    </source>
</evidence>
<dbReference type="InterPro" id="IPR006143">
    <property type="entry name" value="RND_pump_MFP"/>
</dbReference>
<dbReference type="KEGG" id="lcic:INQ41_10750"/>
<dbReference type="InterPro" id="IPR058624">
    <property type="entry name" value="MdtA-like_HH"/>
</dbReference>
<evidence type="ECO:0000313" key="10">
    <source>
        <dbReference type="Proteomes" id="UP000594059"/>
    </source>
</evidence>
<dbReference type="GO" id="GO:0022857">
    <property type="term" value="F:transmembrane transporter activity"/>
    <property type="evidence" value="ECO:0007669"/>
    <property type="project" value="InterPro"/>
</dbReference>
<proteinExistence type="inferred from homology"/>
<evidence type="ECO:0000259" key="6">
    <source>
        <dbReference type="Pfam" id="PF25876"/>
    </source>
</evidence>
<comment type="subcellular location">
    <subcellularLocation>
        <location evidence="1">Cell envelope</location>
    </subcellularLocation>
</comment>
<feature type="domain" description="CusB-like beta-barrel" evidence="8">
    <location>
        <begin position="219"/>
        <end position="291"/>
    </location>
</feature>
<keyword evidence="3 4" id="KW-0175">Coiled coil</keyword>
<dbReference type="Pfam" id="PF25954">
    <property type="entry name" value="Beta-barrel_RND_2"/>
    <property type="match status" value="1"/>
</dbReference>
<evidence type="ECO:0000256" key="4">
    <source>
        <dbReference type="SAM" id="Coils"/>
    </source>
</evidence>
<organism evidence="9 10">
    <name type="scientific">Novilysobacter ciconiae</name>
    <dbReference type="NCBI Taxonomy" id="2781022"/>
    <lineage>
        <taxon>Bacteria</taxon>
        <taxon>Pseudomonadati</taxon>
        <taxon>Pseudomonadota</taxon>
        <taxon>Gammaproteobacteria</taxon>
        <taxon>Lysobacterales</taxon>
        <taxon>Lysobacteraceae</taxon>
        <taxon>Novilysobacter</taxon>
    </lineage>
</organism>
<feature type="domain" description="Multidrug resistance protein MdtA-like alpha-helical hairpin" evidence="6">
    <location>
        <begin position="101"/>
        <end position="175"/>
    </location>
</feature>
<dbReference type="GO" id="GO:0030313">
    <property type="term" value="C:cell envelope"/>
    <property type="evidence" value="ECO:0007669"/>
    <property type="project" value="UniProtKB-SubCell"/>
</dbReference>
<feature type="coiled-coil region" evidence="4">
    <location>
        <begin position="100"/>
        <end position="165"/>
    </location>
</feature>
<dbReference type="Gene3D" id="2.40.30.170">
    <property type="match status" value="1"/>
</dbReference>
<dbReference type="FunFam" id="2.40.30.170:FF:000010">
    <property type="entry name" value="Efflux RND transporter periplasmic adaptor subunit"/>
    <property type="match status" value="1"/>
</dbReference>
<dbReference type="EMBL" id="CP063656">
    <property type="protein sequence ID" value="QOW20915.1"/>
    <property type="molecule type" value="Genomic_DNA"/>
</dbReference>
<feature type="domain" description="Multidrug resistance protein MdtA-like barrel-sandwich hybrid" evidence="7">
    <location>
        <begin position="53"/>
        <end position="205"/>
    </location>
</feature>
<dbReference type="PANTHER" id="PTHR32347">
    <property type="entry name" value="EFFLUX SYSTEM COMPONENT YKNX-RELATED"/>
    <property type="match status" value="1"/>
</dbReference>
<dbReference type="AlphaFoldDB" id="A0A7S6ZTG9"/>